<evidence type="ECO:0000313" key="2">
    <source>
        <dbReference type="Proteomes" id="UP001497535"/>
    </source>
</evidence>
<organism evidence="1 2">
    <name type="scientific">Meloidogyne enterolobii</name>
    <name type="common">Root-knot nematode worm</name>
    <name type="synonym">Meloidogyne mayaguensis</name>
    <dbReference type="NCBI Taxonomy" id="390850"/>
    <lineage>
        <taxon>Eukaryota</taxon>
        <taxon>Metazoa</taxon>
        <taxon>Ecdysozoa</taxon>
        <taxon>Nematoda</taxon>
        <taxon>Chromadorea</taxon>
        <taxon>Rhabditida</taxon>
        <taxon>Tylenchina</taxon>
        <taxon>Tylenchomorpha</taxon>
        <taxon>Tylenchoidea</taxon>
        <taxon>Meloidogynidae</taxon>
        <taxon>Meloidogyninae</taxon>
        <taxon>Meloidogyne</taxon>
    </lineage>
</organism>
<reference evidence="1" key="1">
    <citation type="submission" date="2023-11" db="EMBL/GenBank/DDBJ databases">
        <authorList>
            <person name="Poullet M."/>
        </authorList>
    </citation>
    <scope>NUCLEOTIDE SEQUENCE</scope>
    <source>
        <strain evidence="1">E1834</strain>
    </source>
</reference>
<sequence>MGFSQIANIHNLNQVWKDSCDPAWFAPLRGLSSKGMLQKLSLDEPFAMHYLLYLAGCR</sequence>
<gene>
    <name evidence="1" type="ORF">MENTE1834_LOCUS24840</name>
</gene>
<evidence type="ECO:0000313" key="1">
    <source>
        <dbReference type="EMBL" id="CAK5077873.1"/>
    </source>
</evidence>
<keyword evidence="2" id="KW-1185">Reference proteome</keyword>
<name>A0ACB0ZHP0_MELEN</name>
<dbReference type="EMBL" id="CAVMJV010000033">
    <property type="protein sequence ID" value="CAK5077873.1"/>
    <property type="molecule type" value="Genomic_DNA"/>
</dbReference>
<comment type="caution">
    <text evidence="1">The sequence shown here is derived from an EMBL/GenBank/DDBJ whole genome shotgun (WGS) entry which is preliminary data.</text>
</comment>
<dbReference type="Proteomes" id="UP001497535">
    <property type="component" value="Unassembled WGS sequence"/>
</dbReference>
<accession>A0ACB0ZHP0</accession>
<proteinExistence type="predicted"/>
<protein>
    <submittedName>
        <fullName evidence="1">Uncharacterized protein</fullName>
    </submittedName>
</protein>